<keyword evidence="5 9" id="KW-1133">Transmembrane helix</keyword>
<name>A0A2T4JDL4_FUSBL</name>
<dbReference type="InterPro" id="IPR006686">
    <property type="entry name" value="MscS_channel_CS"/>
</dbReference>
<dbReference type="InterPro" id="IPR011014">
    <property type="entry name" value="MscS_channel_TM-2"/>
</dbReference>
<dbReference type="GO" id="GO:0008381">
    <property type="term" value="F:mechanosensitive monoatomic ion channel activity"/>
    <property type="evidence" value="ECO:0007669"/>
    <property type="project" value="UniProtKB-ARBA"/>
</dbReference>
<sequence>MKTCDRLRGLRALIPAVLVLVVGLGLVAGPVAAPAWADEAAAPAEPTVDYAEWEKAASAAEDQLENRNISDERLDELRDQLAKWRATLLNAQNVNSTRIATVKEQIAALGPAPEEGKTEAPEIASRRSDLADLLGKLQAPGITAEEAYRRADGLIREIDRTQRERQANELLQLWPAPVNPANWPEAAVGISDTLMRIVDEAREGWQNKDARGVFLSNLPLILGLLVLWAGLTFYARRWIENFVDRMQAGGSEARRRVLSVLASLGQVVVPTAGTVALTVALLNSGLLGEVTRRIAVSLPFLGFTVFVAAWLGGRAFPRQQGEDAALPLPPESRIEGRFMAQMMGLVIAAEFLRSITMDPQSYSEAVTAVASFPILVAGGLVLIRIGRVLRLAREAGSQSYVLRLLSILAKVVTVIGFVGPALAAFGYVAAARAMIFPAIVTLGLITLLLVLQRLLADIWAMVSPSDDAASDRDGLVPVLIGFALTLLAVPVFVLIWGARLADLTEIWTRFREGFQMGETRISPTDFLLFAVIFAIGYMLTRMFQGALKTSILPRTRMDRGGQTALVSGTGYVGIFLSALVAINATGIDLSGLAIVAGALSVGIGFGLQNIVSNFVSGIILLIERPVSEGDWIEVGGVQGIVKSISVRSTRVQTFDRTMVIVPNADLVSQQVKNWTRFGLAGRLIVPVGVAFGSDTRKVEAVLREIAEAQPLVVLNPPPVVVLQGFGADAMMFEIRVILRDVNFSLSVKNEINHQIVKRFEEEGIEIPFAQSDVTLRNADEIVAALAALRMPAPETPIPPVAPVVAEEPKGGRAGAADPA</sequence>
<feature type="transmembrane region" description="Helical" evidence="9">
    <location>
        <begin position="257"/>
        <end position="282"/>
    </location>
</feature>
<comment type="similarity">
    <text evidence="2">Belongs to the MscS (TC 1.A.23) family.</text>
</comment>
<evidence type="ECO:0000313" key="13">
    <source>
        <dbReference type="EMBL" id="PTE15971.1"/>
    </source>
</evidence>
<keyword evidence="7" id="KW-0175">Coiled coil</keyword>
<dbReference type="InterPro" id="IPR010920">
    <property type="entry name" value="LSM_dom_sf"/>
</dbReference>
<dbReference type="AlphaFoldDB" id="A0A2T4JDL4"/>
<organism evidence="13 14">
    <name type="scientific">Fuscovulum blasticum DSM 2131</name>
    <dbReference type="NCBI Taxonomy" id="1188250"/>
    <lineage>
        <taxon>Bacteria</taxon>
        <taxon>Pseudomonadati</taxon>
        <taxon>Pseudomonadota</taxon>
        <taxon>Alphaproteobacteria</taxon>
        <taxon>Rhodobacterales</taxon>
        <taxon>Paracoccaceae</taxon>
        <taxon>Pseudogemmobacter</taxon>
    </lineage>
</organism>
<keyword evidence="4 9" id="KW-0812">Transmembrane</keyword>
<dbReference type="InterPro" id="IPR049278">
    <property type="entry name" value="MS_channel_C"/>
</dbReference>
<dbReference type="Proteomes" id="UP000241362">
    <property type="component" value="Unassembled WGS sequence"/>
</dbReference>
<evidence type="ECO:0000256" key="9">
    <source>
        <dbReference type="SAM" id="Phobius"/>
    </source>
</evidence>
<feature type="transmembrane region" description="Helical" evidence="9">
    <location>
        <begin position="218"/>
        <end position="236"/>
    </location>
</feature>
<proteinExistence type="inferred from homology"/>
<dbReference type="InterPro" id="IPR052702">
    <property type="entry name" value="MscS-like_channel"/>
</dbReference>
<evidence type="ECO:0000256" key="3">
    <source>
        <dbReference type="ARBA" id="ARBA00022475"/>
    </source>
</evidence>
<feature type="transmembrane region" description="Helical" evidence="9">
    <location>
        <begin position="526"/>
        <end position="543"/>
    </location>
</feature>
<dbReference type="Gene3D" id="1.10.287.1260">
    <property type="match status" value="1"/>
</dbReference>
<feature type="transmembrane region" description="Helical" evidence="9">
    <location>
        <begin position="362"/>
        <end position="383"/>
    </location>
</feature>
<evidence type="ECO:0000259" key="10">
    <source>
        <dbReference type="Pfam" id="PF00924"/>
    </source>
</evidence>
<dbReference type="SUPFAM" id="SSF50182">
    <property type="entry name" value="Sm-like ribonucleoproteins"/>
    <property type="match status" value="1"/>
</dbReference>
<dbReference type="Pfam" id="PF00924">
    <property type="entry name" value="MS_channel_2nd"/>
    <property type="match status" value="1"/>
</dbReference>
<evidence type="ECO:0000256" key="1">
    <source>
        <dbReference type="ARBA" id="ARBA00004651"/>
    </source>
</evidence>
<keyword evidence="3" id="KW-1003">Cell membrane</keyword>
<evidence type="ECO:0000259" key="12">
    <source>
        <dbReference type="Pfam" id="PF21082"/>
    </source>
</evidence>
<feature type="transmembrane region" description="Helical" evidence="9">
    <location>
        <begin position="404"/>
        <end position="428"/>
    </location>
</feature>
<accession>A0A2T4JDL4</accession>
<evidence type="ECO:0000259" key="11">
    <source>
        <dbReference type="Pfam" id="PF12607"/>
    </source>
</evidence>
<dbReference type="Pfam" id="PF21082">
    <property type="entry name" value="MS_channel_3rd"/>
    <property type="match status" value="1"/>
</dbReference>
<gene>
    <name evidence="13" type="ORF">C5F44_02730</name>
</gene>
<feature type="domain" description="Mechanosensitive ion channel MscS C-terminal" evidence="12">
    <location>
        <begin position="685"/>
        <end position="766"/>
    </location>
</feature>
<feature type="transmembrane region" description="Helical" evidence="9">
    <location>
        <begin position="593"/>
        <end position="622"/>
    </location>
</feature>
<comment type="caution">
    <text evidence="13">The sequence shown here is derived from an EMBL/GenBank/DDBJ whole genome shotgun (WGS) entry which is preliminary data.</text>
</comment>
<feature type="coiled-coil region" evidence="7">
    <location>
        <begin position="60"/>
        <end position="94"/>
    </location>
</feature>
<evidence type="ECO:0000313" key="14">
    <source>
        <dbReference type="Proteomes" id="UP000241362"/>
    </source>
</evidence>
<keyword evidence="6 9" id="KW-0472">Membrane</keyword>
<dbReference type="PANTHER" id="PTHR30347">
    <property type="entry name" value="POTASSIUM CHANNEL RELATED"/>
    <property type="match status" value="1"/>
</dbReference>
<keyword evidence="14" id="KW-1185">Reference proteome</keyword>
<evidence type="ECO:0000256" key="4">
    <source>
        <dbReference type="ARBA" id="ARBA00022692"/>
    </source>
</evidence>
<dbReference type="Gene3D" id="3.30.70.100">
    <property type="match status" value="1"/>
</dbReference>
<reference evidence="13 14" key="1">
    <citation type="submission" date="2018-03" db="EMBL/GenBank/DDBJ databases">
        <title>Rhodobacter blasticus.</title>
        <authorList>
            <person name="Meyer T.E."/>
            <person name="Miller S."/>
            <person name="Lodha T."/>
            <person name="Gandham S."/>
            <person name="Chintalapati S."/>
            <person name="Chintalapati V.R."/>
        </authorList>
    </citation>
    <scope>NUCLEOTIDE SEQUENCE [LARGE SCALE GENOMIC DNA]</scope>
    <source>
        <strain evidence="13 14">DSM 2131</strain>
    </source>
</reference>
<dbReference type="PANTHER" id="PTHR30347:SF1">
    <property type="entry name" value="MECHANOSENSITIVE CHANNEL MSCK"/>
    <property type="match status" value="1"/>
</dbReference>
<evidence type="ECO:0000256" key="7">
    <source>
        <dbReference type="SAM" id="Coils"/>
    </source>
</evidence>
<dbReference type="GO" id="GO:0005886">
    <property type="term" value="C:plasma membrane"/>
    <property type="evidence" value="ECO:0007669"/>
    <property type="project" value="UniProtKB-SubCell"/>
</dbReference>
<dbReference type="InterPro" id="IPR006685">
    <property type="entry name" value="MscS_channel_2nd"/>
</dbReference>
<feature type="domain" description="DUF3772" evidence="11">
    <location>
        <begin position="143"/>
        <end position="202"/>
    </location>
</feature>
<dbReference type="SUPFAM" id="SSF82689">
    <property type="entry name" value="Mechanosensitive channel protein MscS (YggB), C-terminal domain"/>
    <property type="match status" value="1"/>
</dbReference>
<evidence type="ECO:0000256" key="6">
    <source>
        <dbReference type="ARBA" id="ARBA00023136"/>
    </source>
</evidence>
<feature type="transmembrane region" description="Helical" evidence="9">
    <location>
        <begin position="475"/>
        <end position="498"/>
    </location>
</feature>
<evidence type="ECO:0000256" key="5">
    <source>
        <dbReference type="ARBA" id="ARBA00022989"/>
    </source>
</evidence>
<dbReference type="InterPro" id="IPR011066">
    <property type="entry name" value="MscS_channel_C_sf"/>
</dbReference>
<dbReference type="Gene3D" id="2.30.30.60">
    <property type="match status" value="1"/>
</dbReference>
<dbReference type="RefSeq" id="WP_107671980.1">
    <property type="nucleotide sequence ID" value="NZ_PZKE01000002.1"/>
</dbReference>
<comment type="subcellular location">
    <subcellularLocation>
        <location evidence="1">Cell membrane</location>
        <topology evidence="1">Multi-pass membrane protein</topology>
    </subcellularLocation>
</comment>
<feature type="region of interest" description="Disordered" evidence="8">
    <location>
        <begin position="797"/>
        <end position="819"/>
    </location>
</feature>
<feature type="transmembrane region" description="Helical" evidence="9">
    <location>
        <begin position="564"/>
        <end position="587"/>
    </location>
</feature>
<evidence type="ECO:0000256" key="2">
    <source>
        <dbReference type="ARBA" id="ARBA00008017"/>
    </source>
</evidence>
<dbReference type="InterPro" id="IPR022249">
    <property type="entry name" value="DUF3772"/>
</dbReference>
<dbReference type="SUPFAM" id="SSF82861">
    <property type="entry name" value="Mechanosensitive channel protein MscS (YggB), transmembrane region"/>
    <property type="match status" value="1"/>
</dbReference>
<dbReference type="PROSITE" id="PS01246">
    <property type="entry name" value="UPF0003"/>
    <property type="match status" value="1"/>
</dbReference>
<feature type="transmembrane region" description="Helical" evidence="9">
    <location>
        <begin position="294"/>
        <end position="317"/>
    </location>
</feature>
<dbReference type="Pfam" id="PF12607">
    <property type="entry name" value="DUF3772"/>
    <property type="match status" value="1"/>
</dbReference>
<protein>
    <submittedName>
        <fullName evidence="13">DUF3772 domain-containing protein</fullName>
    </submittedName>
</protein>
<feature type="domain" description="Mechanosensitive ion channel MscS" evidence="10">
    <location>
        <begin position="609"/>
        <end position="676"/>
    </location>
</feature>
<dbReference type="EMBL" id="PZKE01000002">
    <property type="protein sequence ID" value="PTE15971.1"/>
    <property type="molecule type" value="Genomic_DNA"/>
</dbReference>
<evidence type="ECO:0000256" key="8">
    <source>
        <dbReference type="SAM" id="MobiDB-lite"/>
    </source>
</evidence>
<dbReference type="InterPro" id="IPR023408">
    <property type="entry name" value="MscS_beta-dom_sf"/>
</dbReference>
<feature type="transmembrane region" description="Helical" evidence="9">
    <location>
        <begin position="434"/>
        <end position="455"/>
    </location>
</feature>